<dbReference type="CDD" id="cd06583">
    <property type="entry name" value="PGRP"/>
    <property type="match status" value="1"/>
</dbReference>
<dbReference type="Gene3D" id="3.40.80.10">
    <property type="entry name" value="Peptidoglycan recognition protein-like"/>
    <property type="match status" value="1"/>
</dbReference>
<accession>A0A1H8GDZ8</accession>
<evidence type="ECO:0000256" key="2">
    <source>
        <dbReference type="ARBA" id="ARBA00011901"/>
    </source>
</evidence>
<dbReference type="OrthoDB" id="9794842at2"/>
<dbReference type="PANTHER" id="PTHR30417">
    <property type="entry name" value="N-ACETYLMURAMOYL-L-ALANINE AMIDASE AMID"/>
    <property type="match status" value="1"/>
</dbReference>
<sequence>MVVLHYTAMASCEAARDRLCDPAAEVSAHYLVGPDGRVIHMVQEDQRAWHAGAGAWGPVRDVNSRSIGIELSNDGTSPFAAAQMDALERLLPGILARHGIPPARVIGHSDMAPGRKVDPGPRFDWARLARRGLAISVTPEGGDMDDSAFAAAMAQADYTATEDPGTLLCALRLRHRPWATGPRDATDAGLARALARRFGVDGAKAGA</sequence>
<dbReference type="Pfam" id="PF01510">
    <property type="entry name" value="Amidase_2"/>
    <property type="match status" value="1"/>
</dbReference>
<evidence type="ECO:0000313" key="7">
    <source>
        <dbReference type="Proteomes" id="UP000199372"/>
    </source>
</evidence>
<dbReference type="EMBL" id="FOCM01000004">
    <property type="protein sequence ID" value="SEN42391.1"/>
    <property type="molecule type" value="Genomic_DNA"/>
</dbReference>
<keyword evidence="7" id="KW-1185">Reference proteome</keyword>
<dbReference type="SMART" id="SM00644">
    <property type="entry name" value="Ami_2"/>
    <property type="match status" value="1"/>
</dbReference>
<evidence type="ECO:0000259" key="5">
    <source>
        <dbReference type="SMART" id="SM00644"/>
    </source>
</evidence>
<dbReference type="GO" id="GO:0019867">
    <property type="term" value="C:outer membrane"/>
    <property type="evidence" value="ECO:0007669"/>
    <property type="project" value="TreeGrafter"/>
</dbReference>
<keyword evidence="3" id="KW-0378">Hydrolase</keyword>
<keyword evidence="4" id="KW-0961">Cell wall biogenesis/degradation</keyword>
<dbReference type="GO" id="GO:0071555">
    <property type="term" value="P:cell wall organization"/>
    <property type="evidence" value="ECO:0007669"/>
    <property type="project" value="UniProtKB-KW"/>
</dbReference>
<name>A0A1H8GDZ8_9RHOB</name>
<dbReference type="AlphaFoldDB" id="A0A1H8GDZ8"/>
<dbReference type="InterPro" id="IPR051206">
    <property type="entry name" value="NAMLAA_amidase_2"/>
</dbReference>
<proteinExistence type="predicted"/>
<dbReference type="SUPFAM" id="SSF55846">
    <property type="entry name" value="N-acetylmuramoyl-L-alanine amidase-like"/>
    <property type="match status" value="1"/>
</dbReference>
<dbReference type="InterPro" id="IPR036505">
    <property type="entry name" value="Amidase/PGRP_sf"/>
</dbReference>
<evidence type="ECO:0000256" key="3">
    <source>
        <dbReference type="ARBA" id="ARBA00022801"/>
    </source>
</evidence>
<evidence type="ECO:0000313" key="6">
    <source>
        <dbReference type="EMBL" id="SEN42391.1"/>
    </source>
</evidence>
<protein>
    <recommendedName>
        <fullName evidence="2">N-acetylmuramoyl-L-alanine amidase</fullName>
        <ecNumber evidence="2">3.5.1.28</ecNumber>
    </recommendedName>
</protein>
<feature type="domain" description="N-acetylmuramoyl-L-alanine amidase" evidence="5">
    <location>
        <begin position="1"/>
        <end position="120"/>
    </location>
</feature>
<reference evidence="7" key="1">
    <citation type="submission" date="2016-10" db="EMBL/GenBank/DDBJ databases">
        <authorList>
            <person name="Varghese N."/>
            <person name="Submissions S."/>
        </authorList>
    </citation>
    <scope>NUCLEOTIDE SEQUENCE [LARGE SCALE GENOMIC DNA]</scope>
    <source>
        <strain evidence="7">DSM 26893</strain>
    </source>
</reference>
<dbReference type="GO" id="GO:0009253">
    <property type="term" value="P:peptidoglycan catabolic process"/>
    <property type="evidence" value="ECO:0007669"/>
    <property type="project" value="InterPro"/>
</dbReference>
<evidence type="ECO:0000256" key="1">
    <source>
        <dbReference type="ARBA" id="ARBA00001561"/>
    </source>
</evidence>
<dbReference type="GO" id="GO:0009254">
    <property type="term" value="P:peptidoglycan turnover"/>
    <property type="evidence" value="ECO:0007669"/>
    <property type="project" value="TreeGrafter"/>
</dbReference>
<dbReference type="Proteomes" id="UP000199372">
    <property type="component" value="Unassembled WGS sequence"/>
</dbReference>
<dbReference type="GO" id="GO:0008745">
    <property type="term" value="F:N-acetylmuramoyl-L-alanine amidase activity"/>
    <property type="evidence" value="ECO:0007669"/>
    <property type="project" value="UniProtKB-EC"/>
</dbReference>
<organism evidence="6 7">
    <name type="scientific">Palleronia pelagia</name>
    <dbReference type="NCBI Taxonomy" id="387096"/>
    <lineage>
        <taxon>Bacteria</taxon>
        <taxon>Pseudomonadati</taxon>
        <taxon>Pseudomonadota</taxon>
        <taxon>Alphaproteobacteria</taxon>
        <taxon>Rhodobacterales</taxon>
        <taxon>Roseobacteraceae</taxon>
        <taxon>Palleronia</taxon>
    </lineage>
</organism>
<dbReference type="EC" id="3.5.1.28" evidence="2"/>
<gene>
    <name evidence="6" type="ORF">SAMN04488011_10450</name>
</gene>
<evidence type="ECO:0000256" key="4">
    <source>
        <dbReference type="ARBA" id="ARBA00023316"/>
    </source>
</evidence>
<comment type="catalytic activity">
    <reaction evidence="1">
        <text>Hydrolyzes the link between N-acetylmuramoyl residues and L-amino acid residues in certain cell-wall glycopeptides.</text>
        <dbReference type="EC" id="3.5.1.28"/>
    </reaction>
</comment>
<dbReference type="InterPro" id="IPR002502">
    <property type="entry name" value="Amidase_domain"/>
</dbReference>
<dbReference type="PANTHER" id="PTHR30417:SF1">
    <property type="entry name" value="N-ACETYLMURAMOYL-L-ALANINE AMIDASE AMID"/>
    <property type="match status" value="1"/>
</dbReference>